<evidence type="ECO:0000313" key="3">
    <source>
        <dbReference type="EMBL" id="MBB3018615.1"/>
    </source>
</evidence>
<dbReference type="Gene3D" id="2.150.10.10">
    <property type="entry name" value="Serralysin-like metalloprotease, C-terminal"/>
    <property type="match status" value="1"/>
</dbReference>
<dbReference type="Pfam" id="PF00353">
    <property type="entry name" value="HemolysinCabind"/>
    <property type="match status" value="2"/>
</dbReference>
<accession>A0A7W4VKV6</accession>
<feature type="compositionally biased region" description="Basic and acidic residues" evidence="1">
    <location>
        <begin position="276"/>
        <end position="285"/>
    </location>
</feature>
<dbReference type="SUPFAM" id="SSF49313">
    <property type="entry name" value="Cadherin-like"/>
    <property type="match status" value="1"/>
</dbReference>
<dbReference type="InterPro" id="IPR001343">
    <property type="entry name" value="Hemolysn_Ca-bd"/>
</dbReference>
<dbReference type="PROSITE" id="PS50268">
    <property type="entry name" value="CADHERIN_2"/>
    <property type="match status" value="1"/>
</dbReference>
<dbReference type="InterPro" id="IPR011049">
    <property type="entry name" value="Serralysin-like_metalloprot_C"/>
</dbReference>
<gene>
    <name evidence="3" type="ORF">FHR70_001669</name>
</gene>
<evidence type="ECO:0000259" key="2">
    <source>
        <dbReference type="PROSITE" id="PS50268"/>
    </source>
</evidence>
<keyword evidence="4" id="KW-1185">Reference proteome</keyword>
<organism evidence="3 4">
    <name type="scientific">Microvirga lupini</name>
    <dbReference type="NCBI Taxonomy" id="420324"/>
    <lineage>
        <taxon>Bacteria</taxon>
        <taxon>Pseudomonadati</taxon>
        <taxon>Pseudomonadota</taxon>
        <taxon>Alphaproteobacteria</taxon>
        <taxon>Hyphomicrobiales</taxon>
        <taxon>Methylobacteriaceae</taxon>
        <taxon>Microvirga</taxon>
    </lineage>
</organism>
<dbReference type="GO" id="GO:0005509">
    <property type="term" value="F:calcium ion binding"/>
    <property type="evidence" value="ECO:0007669"/>
    <property type="project" value="InterPro"/>
</dbReference>
<comment type="caution">
    <text evidence="3">The sequence shown here is derived from an EMBL/GenBank/DDBJ whole genome shotgun (WGS) entry which is preliminary data.</text>
</comment>
<feature type="domain" description="Cadherin" evidence="2">
    <location>
        <begin position="574"/>
        <end position="658"/>
    </location>
</feature>
<dbReference type="AlphaFoldDB" id="A0A7W4VKV6"/>
<sequence>MGTIIRFGHEQRVNIETRHEHTQQSVTGLADGGWLITWTSDQDDAYGNVYQQRYDKDGTAVWASDQQVNEEPASTQYESSVTGLVGGGWVVTWSSYGQDGSLYGVYQRYYDENGIPKDEQKVNTEPFDVQYQPSVTALTTGGWVVTWTSVEQDGSWEGVYQQCYDANGDPVRGEQRVNFNTTDTQFESSVTALPDGEWLVTWTSVDRDGSRENIYQRRYNADGTPKTDEQRVNTEPASRQMTPSVTVLADGGWIVTWSSLDPDGAGWDIYQRHYDKDGIPDEKGEQPVNSEKAGDQTQPSVTALADGGWIVTWQSKDQDGSGNGVYQQRYDEDGNPVGGEQQVNVYETGAQFAPSVTGLSEGGWLVAWTSTGQDGSVSGVYQRHYMSVTAFGAGQEHGTGTEGGDTFQVRNGGLTEGDSLEAGGGIDTLQMIEAGTLDLTAPDVLTGIDIVFGSDGNDTIVVDESLMAAIGEFQGGDGTDALHLKGGDYDLSTKLLSGFETFILRAAGSLIFADKSRALLVGSQTKNGAITVNDGTFSAAERQQLYKQGIRKATDEGGAHILEQAQASLSVQAVTENTSTGSVVATLSVIDPNPRDGLRVELTDNAGGRFALSGNQLVVADGSLLDYETGTSHRIAVRIVDEGGITTDAAFTITLNDIPVEIIRGTSRADVLKGGSGQDRLYGGLGKDTLTGGLGQDIFAFDTKANTKTNRDKIVDFSVKDDTIWLDNKVFAKLGKAGSEKKPTQLKKDFFTIGSKAKDKNDYIIYDNKKGVLFYDADGSGTKYKQVEIATLSKKLKMTHKDFFVI</sequence>
<name>A0A7W4VKV6_9HYPH</name>
<dbReference type="Gene3D" id="2.60.40.60">
    <property type="entry name" value="Cadherins"/>
    <property type="match status" value="1"/>
</dbReference>
<dbReference type="GO" id="GO:0016020">
    <property type="term" value="C:membrane"/>
    <property type="evidence" value="ECO:0007669"/>
    <property type="project" value="InterPro"/>
</dbReference>
<dbReference type="CDD" id="cd11304">
    <property type="entry name" value="Cadherin_repeat"/>
    <property type="match status" value="1"/>
</dbReference>
<feature type="region of interest" description="Disordered" evidence="1">
    <location>
        <begin position="219"/>
        <end position="241"/>
    </location>
</feature>
<reference evidence="3 4" key="1">
    <citation type="submission" date="2020-08" db="EMBL/GenBank/DDBJ databases">
        <title>The Agave Microbiome: Exploring the role of microbial communities in plant adaptations to desert environments.</title>
        <authorList>
            <person name="Partida-Martinez L.P."/>
        </authorList>
    </citation>
    <scope>NUCLEOTIDE SEQUENCE [LARGE SCALE GENOMIC DNA]</scope>
    <source>
        <strain evidence="3 4">AT3.9</strain>
    </source>
</reference>
<dbReference type="RefSeq" id="WP_281381303.1">
    <property type="nucleotide sequence ID" value="NZ_JACHWB010000002.1"/>
</dbReference>
<dbReference type="PRINTS" id="PR00313">
    <property type="entry name" value="CABNDNGRPT"/>
</dbReference>
<dbReference type="Proteomes" id="UP000532010">
    <property type="component" value="Unassembled WGS sequence"/>
</dbReference>
<protein>
    <submittedName>
        <fullName evidence="3">Ca2+-binding RTX toxin-like protein</fullName>
    </submittedName>
</protein>
<dbReference type="InterPro" id="IPR018511">
    <property type="entry name" value="Hemolysin-typ_Ca-bd_CS"/>
</dbReference>
<proteinExistence type="predicted"/>
<dbReference type="InterPro" id="IPR015919">
    <property type="entry name" value="Cadherin-like_sf"/>
</dbReference>
<dbReference type="EMBL" id="JACHWB010000002">
    <property type="protein sequence ID" value="MBB3018615.1"/>
    <property type="molecule type" value="Genomic_DNA"/>
</dbReference>
<dbReference type="PROSITE" id="PS00330">
    <property type="entry name" value="HEMOLYSIN_CALCIUM"/>
    <property type="match status" value="2"/>
</dbReference>
<dbReference type="GO" id="GO:0007156">
    <property type="term" value="P:homophilic cell adhesion via plasma membrane adhesion molecules"/>
    <property type="evidence" value="ECO:0007669"/>
    <property type="project" value="InterPro"/>
</dbReference>
<evidence type="ECO:0000256" key="1">
    <source>
        <dbReference type="SAM" id="MobiDB-lite"/>
    </source>
</evidence>
<dbReference type="InterPro" id="IPR002126">
    <property type="entry name" value="Cadherin-like_dom"/>
</dbReference>
<dbReference type="SUPFAM" id="SSF51120">
    <property type="entry name" value="beta-Roll"/>
    <property type="match status" value="1"/>
</dbReference>
<feature type="region of interest" description="Disordered" evidence="1">
    <location>
        <begin position="276"/>
        <end position="301"/>
    </location>
</feature>
<evidence type="ECO:0000313" key="4">
    <source>
        <dbReference type="Proteomes" id="UP000532010"/>
    </source>
</evidence>